<dbReference type="OrthoDB" id="66533at2759"/>
<feature type="region of interest" description="Disordered" evidence="2">
    <location>
        <begin position="281"/>
        <end position="309"/>
    </location>
</feature>
<accession>A0A0T6AV78</accession>
<sequence length="1086" mass="120957">MATLRDSFTIFDNLSTKFTNLLYGRTEGDSKLINKTLDELNSLNYKLNIITNPTKAVLLINQCCTLISPDDSTLVSKCCQLITNLVTHQHLQLEGKILKGTIEWCIQALKQGDTTAKIDVLVAIDSLLRINASNTQVLLKDLLAHNSPLILLAQGSTKEEHTVFATQCLEACTIYTEDIKTDVNVLPKFNICAKIFMSYLTNNSNFTDLLHYKMVISCLQGLNNIVSHDVSFLDSNLGILLGIVRSYMLCGVRGIDFIQPQKLLPSQLSIPESAVNTLREKKGGKVPKLRKTKSGKADKRSDTDYERTNGREYIPASERSWSDANVCSTTLKYKTSDSDFSDSETITSVKVCYLQRKIRQAALNLFLKISKTIDKRTMFSYWSSFIPDGSPSGTHSICTCILKDPSPSTRLMALNVLLTLLSSSKLYLSQAESSEKSTAFTPFSVTLGSMILEMHRCLRFALNENSIPVLTQVLRCLAELVQASPYHRLSPGIITKVVRSVKVFLDHKDTAVQVRTLIVLGCILASEPPAPETKTILVKCSSDQDKCQGYTSGSASESKISKENIEYANFSTDDEESEQEPLKNAADVPWILKVCLRCLGVVINSAGECVTSAYTVPPLVKLESLQVLSAMPRNYFTTLIAPYLLHIAKGLETSLSHSSEKNTDLKLHSGSAIDSIGQAMSSYFVNNPDRNFLSFEQGLGFWNTLLNGPLLSLIENEEQFVLRAVACDCLGSIGSDIFERLAKDKQMLVIMTLFNCSRDEESYVRGAAVRALAISVLYPSLREDPGFVVDTAEAIYRTLQDSNLTVKAKASWSLANLTSALVLNKNNPNIIEELPEKLLIDVIKISIKGCKDNDKVKANSVRALGDLLLLLSDEQMTLQEFRRNSVEGITSLISCLSSGSNMKVRWNSCHSLGKALKNDAIYVETHMWQKQMFDHLTSLIIGFKNFKVRISAALALSCILSRKNYGEYYFSIWRALLRALENSENMEDFTEYKHRDNLVDQVCLSIGHLTTFLISADIHILQDDIAFYCELLKCNVQRVYERVIPEKAGCLTAAEEHLRTLPTGDLSVEQKEVLNSLIHVFNNDHI</sequence>
<dbReference type="InterPro" id="IPR052107">
    <property type="entry name" value="HEAT6"/>
</dbReference>
<dbReference type="InterPro" id="IPR011989">
    <property type="entry name" value="ARM-like"/>
</dbReference>
<dbReference type="Pfam" id="PF13251">
    <property type="entry name" value="DUF4042"/>
    <property type="match status" value="1"/>
</dbReference>
<dbReference type="Proteomes" id="UP000051574">
    <property type="component" value="Unassembled WGS sequence"/>
</dbReference>
<comment type="caution">
    <text evidence="4">The sequence shown here is derived from an EMBL/GenBank/DDBJ whole genome shotgun (WGS) entry which is preliminary data.</text>
</comment>
<evidence type="ECO:0000256" key="1">
    <source>
        <dbReference type="ARBA" id="ARBA00015263"/>
    </source>
</evidence>
<dbReference type="InterPro" id="IPR016024">
    <property type="entry name" value="ARM-type_fold"/>
</dbReference>
<dbReference type="SUPFAM" id="SSF48371">
    <property type="entry name" value="ARM repeat"/>
    <property type="match status" value="1"/>
</dbReference>
<reference evidence="4 5" key="1">
    <citation type="submission" date="2015-09" db="EMBL/GenBank/DDBJ databases">
        <title>Draft genome of the scarab beetle Oryctes borbonicus.</title>
        <authorList>
            <person name="Meyer J.M."/>
            <person name="Markov G.V."/>
            <person name="Baskaran P."/>
            <person name="Herrmann M."/>
            <person name="Sommer R.J."/>
            <person name="Roedelsperger C."/>
        </authorList>
    </citation>
    <scope>NUCLEOTIDE SEQUENCE [LARGE SCALE GENOMIC DNA]</scope>
    <source>
        <strain evidence="4">OB123</strain>
        <tissue evidence="4">Whole animal</tissue>
    </source>
</reference>
<dbReference type="Gene3D" id="1.25.10.10">
    <property type="entry name" value="Leucine-rich Repeat Variant"/>
    <property type="match status" value="2"/>
</dbReference>
<dbReference type="InterPro" id="IPR025283">
    <property type="entry name" value="DUF4042"/>
</dbReference>
<feature type="compositionally biased region" description="Basic residues" evidence="2">
    <location>
        <begin position="284"/>
        <end position="294"/>
    </location>
</feature>
<feature type="domain" description="DUF4042" evidence="3">
    <location>
        <begin position="357"/>
        <end position="532"/>
    </location>
</feature>
<evidence type="ECO:0000256" key="2">
    <source>
        <dbReference type="SAM" id="MobiDB-lite"/>
    </source>
</evidence>
<evidence type="ECO:0000259" key="3">
    <source>
        <dbReference type="Pfam" id="PF13251"/>
    </source>
</evidence>
<keyword evidence="5" id="KW-1185">Reference proteome</keyword>
<dbReference type="PANTHER" id="PTHR13366:SF0">
    <property type="entry name" value="HEAT REPEAT-CONTAINING PROTEIN 6"/>
    <property type="match status" value="1"/>
</dbReference>
<feature type="compositionally biased region" description="Basic and acidic residues" evidence="2">
    <location>
        <begin position="295"/>
        <end position="309"/>
    </location>
</feature>
<evidence type="ECO:0000313" key="5">
    <source>
        <dbReference type="Proteomes" id="UP000051574"/>
    </source>
</evidence>
<protein>
    <recommendedName>
        <fullName evidence="1">HEAT repeat-containing protein 6</fullName>
    </recommendedName>
</protein>
<evidence type="ECO:0000313" key="4">
    <source>
        <dbReference type="EMBL" id="KRT79059.1"/>
    </source>
</evidence>
<dbReference type="EMBL" id="LJIG01022721">
    <property type="protein sequence ID" value="KRT79059.1"/>
    <property type="molecule type" value="Genomic_DNA"/>
</dbReference>
<gene>
    <name evidence="4" type="ORF">AMK59_8731</name>
</gene>
<name>A0A0T6AV78_9SCAR</name>
<dbReference type="AlphaFoldDB" id="A0A0T6AV78"/>
<dbReference type="PANTHER" id="PTHR13366">
    <property type="entry name" value="MALARIA ANTIGEN-RELATED"/>
    <property type="match status" value="1"/>
</dbReference>
<proteinExistence type="predicted"/>
<organism evidence="4 5">
    <name type="scientific">Oryctes borbonicus</name>
    <dbReference type="NCBI Taxonomy" id="1629725"/>
    <lineage>
        <taxon>Eukaryota</taxon>
        <taxon>Metazoa</taxon>
        <taxon>Ecdysozoa</taxon>
        <taxon>Arthropoda</taxon>
        <taxon>Hexapoda</taxon>
        <taxon>Insecta</taxon>
        <taxon>Pterygota</taxon>
        <taxon>Neoptera</taxon>
        <taxon>Endopterygota</taxon>
        <taxon>Coleoptera</taxon>
        <taxon>Polyphaga</taxon>
        <taxon>Scarabaeiformia</taxon>
        <taxon>Scarabaeidae</taxon>
        <taxon>Dynastinae</taxon>
        <taxon>Oryctes</taxon>
    </lineage>
</organism>